<feature type="region of interest" description="Disordered" evidence="1">
    <location>
        <begin position="1"/>
        <end position="55"/>
    </location>
</feature>
<feature type="compositionally biased region" description="Basic and acidic residues" evidence="1">
    <location>
        <begin position="10"/>
        <end position="28"/>
    </location>
</feature>
<feature type="compositionally biased region" description="Basic and acidic residues" evidence="1">
    <location>
        <begin position="37"/>
        <end position="46"/>
    </location>
</feature>
<evidence type="ECO:0000256" key="1">
    <source>
        <dbReference type="SAM" id="MobiDB-lite"/>
    </source>
</evidence>
<name>A0A1H6A474_9ACTN</name>
<proteinExistence type="predicted"/>
<accession>A0A1H6A474</accession>
<dbReference type="AlphaFoldDB" id="A0A1H6A474"/>
<evidence type="ECO:0000313" key="2">
    <source>
        <dbReference type="EMBL" id="SEG43539.1"/>
    </source>
</evidence>
<sequence>MGRHAKRHNPKEQPQEPKEDSNGEEHHPSRGRHTKDRQRCAGESDRVPLGVGDLN</sequence>
<dbReference type="EMBL" id="FNVT01000002">
    <property type="protein sequence ID" value="SEG43539.1"/>
    <property type="molecule type" value="Genomic_DNA"/>
</dbReference>
<gene>
    <name evidence="2" type="ORF">SAMN05444920_1021023</name>
</gene>
<evidence type="ECO:0000313" key="3">
    <source>
        <dbReference type="Proteomes" id="UP000236732"/>
    </source>
</evidence>
<protein>
    <submittedName>
        <fullName evidence="2">Uncharacterized protein</fullName>
    </submittedName>
</protein>
<dbReference type="Proteomes" id="UP000236732">
    <property type="component" value="Unassembled WGS sequence"/>
</dbReference>
<keyword evidence="3" id="KW-1185">Reference proteome</keyword>
<organism evidence="2 3">
    <name type="scientific">Nonomuraea solani</name>
    <dbReference type="NCBI Taxonomy" id="1144553"/>
    <lineage>
        <taxon>Bacteria</taxon>
        <taxon>Bacillati</taxon>
        <taxon>Actinomycetota</taxon>
        <taxon>Actinomycetes</taxon>
        <taxon>Streptosporangiales</taxon>
        <taxon>Streptosporangiaceae</taxon>
        <taxon>Nonomuraea</taxon>
    </lineage>
</organism>
<reference evidence="2 3" key="1">
    <citation type="submission" date="2016-10" db="EMBL/GenBank/DDBJ databases">
        <authorList>
            <person name="de Groot N.N."/>
        </authorList>
    </citation>
    <scope>NUCLEOTIDE SEQUENCE [LARGE SCALE GENOMIC DNA]</scope>
    <source>
        <strain evidence="2 3">CGMCC 4.7037</strain>
    </source>
</reference>